<proteinExistence type="predicted"/>
<name>Q4RVE0_TETNG</name>
<dbReference type="Proteomes" id="UP000007303">
    <property type="component" value="Unassembled WGS sequence"/>
</dbReference>
<evidence type="ECO:0000313" key="3">
    <source>
        <dbReference type="EMBL" id="CAG07642.1"/>
    </source>
</evidence>
<dbReference type="AlphaFoldDB" id="Q4RVE0"/>
<dbReference type="EMBL" id="CAAE01014992">
    <property type="protein sequence ID" value="CAG07642.1"/>
    <property type="molecule type" value="Genomic_DNA"/>
</dbReference>
<feature type="region of interest" description="Disordered" evidence="1">
    <location>
        <begin position="233"/>
        <end position="295"/>
    </location>
</feature>
<dbReference type="HOGENOM" id="CLU_650472_0_0_1"/>
<dbReference type="GeneTree" id="ENSGT00940000174824"/>
<keyword evidence="2" id="KW-0732">Signal</keyword>
<protein>
    <submittedName>
        <fullName evidence="3">Chromosome 15 SCAF14992, whole genome shotgun sequence</fullName>
    </submittedName>
</protein>
<organism evidence="3">
    <name type="scientific">Tetraodon nigroviridis</name>
    <name type="common">Spotted green pufferfish</name>
    <name type="synonym">Chelonodon nigroviridis</name>
    <dbReference type="NCBI Taxonomy" id="99883"/>
    <lineage>
        <taxon>Eukaryota</taxon>
        <taxon>Metazoa</taxon>
        <taxon>Chordata</taxon>
        <taxon>Craniata</taxon>
        <taxon>Vertebrata</taxon>
        <taxon>Euteleostomi</taxon>
        <taxon>Actinopterygii</taxon>
        <taxon>Neopterygii</taxon>
        <taxon>Teleostei</taxon>
        <taxon>Neoteleostei</taxon>
        <taxon>Acanthomorphata</taxon>
        <taxon>Eupercaria</taxon>
        <taxon>Tetraodontiformes</taxon>
        <taxon>Tetradontoidea</taxon>
        <taxon>Tetraodontidae</taxon>
        <taxon>Tetraodon</taxon>
    </lineage>
</organism>
<accession>Q4RVE0</accession>
<feature type="signal peptide" evidence="2">
    <location>
        <begin position="1"/>
        <end position="27"/>
    </location>
</feature>
<evidence type="ECO:0000256" key="2">
    <source>
        <dbReference type="SAM" id="SignalP"/>
    </source>
</evidence>
<reference evidence="3 5" key="1">
    <citation type="journal article" date="2004" name="Nature">
        <title>Genome duplication in the teleost fish Tetraodon nigroviridis reveals the early vertebrate proto-karyotype.</title>
        <authorList>
            <person name="Jaillon O."/>
            <person name="Aury J.-M."/>
            <person name="Brunet F."/>
            <person name="Petit J.-L."/>
            <person name="Stange-Thomann N."/>
            <person name="Mauceli E."/>
            <person name="Bouneau L."/>
            <person name="Fischer C."/>
            <person name="Ozouf-Costaz C."/>
            <person name="Bernot A."/>
            <person name="Nicaud S."/>
            <person name="Jaffe D."/>
            <person name="Fisher S."/>
            <person name="Lutfalla G."/>
            <person name="Dossat C."/>
            <person name="Segurens B."/>
            <person name="Dasilva C."/>
            <person name="Salanoubat M."/>
            <person name="Levy M."/>
            <person name="Boudet N."/>
            <person name="Castellano S."/>
            <person name="Anthouard V."/>
            <person name="Jubin C."/>
            <person name="Castelli V."/>
            <person name="Katinka M."/>
            <person name="Vacherie B."/>
            <person name="Biemont C."/>
            <person name="Skalli Z."/>
            <person name="Cattolico L."/>
            <person name="Poulain J."/>
            <person name="De Berardinis V."/>
            <person name="Cruaud C."/>
            <person name="Duprat S."/>
            <person name="Brottier P."/>
            <person name="Coutanceau J.-P."/>
            <person name="Gouzy J."/>
            <person name="Parra G."/>
            <person name="Lardier G."/>
            <person name="Chapple C."/>
            <person name="McKernan K.J."/>
            <person name="McEwan P."/>
            <person name="Bosak S."/>
            <person name="Kellis M."/>
            <person name="Volff J.-N."/>
            <person name="Guigo R."/>
            <person name="Zody M.C."/>
            <person name="Mesirov J."/>
            <person name="Lindblad-Toh K."/>
            <person name="Birren B."/>
            <person name="Nusbaum C."/>
            <person name="Kahn D."/>
            <person name="Robinson-Rechavi M."/>
            <person name="Laudet V."/>
            <person name="Schachter V."/>
            <person name="Quetier F."/>
            <person name="Saurin W."/>
            <person name="Scarpelli C."/>
            <person name="Wincker P."/>
            <person name="Lander E.S."/>
            <person name="Weissenbach J."/>
            <person name="Roest Crollius H."/>
        </authorList>
    </citation>
    <scope>NUCLEOTIDE SEQUENCE [LARGE SCALE GENOMIC DNA]</scope>
</reference>
<evidence type="ECO:0000256" key="1">
    <source>
        <dbReference type="SAM" id="MobiDB-lite"/>
    </source>
</evidence>
<dbReference type="Ensembl" id="ENSTNIT00000018528.1">
    <property type="protein sequence ID" value="ENSTNIP00000018303.1"/>
    <property type="gene ID" value="ENSTNIG00000015245.1"/>
</dbReference>
<keyword evidence="5" id="KW-1185">Reference proteome</keyword>
<dbReference type="OMA" id="FDRVPHW"/>
<reference evidence="4" key="3">
    <citation type="submission" date="2025-05" db="UniProtKB">
        <authorList>
            <consortium name="Ensembl"/>
        </authorList>
    </citation>
    <scope>IDENTIFICATION</scope>
</reference>
<feature type="region of interest" description="Disordered" evidence="1">
    <location>
        <begin position="71"/>
        <end position="101"/>
    </location>
</feature>
<feature type="compositionally biased region" description="Low complexity" evidence="1">
    <location>
        <begin position="241"/>
        <end position="253"/>
    </location>
</feature>
<gene>
    <name evidence="3" type="ORF">GSTENG00028377001</name>
</gene>
<reference evidence="3" key="2">
    <citation type="submission" date="2004-02" db="EMBL/GenBank/DDBJ databases">
        <authorList>
            <consortium name="Genoscope"/>
            <consortium name="Whitehead Institute Centre for Genome Research"/>
        </authorList>
    </citation>
    <scope>NUCLEOTIDE SEQUENCE</scope>
</reference>
<feature type="chain" id="PRO_5014105036" evidence="2">
    <location>
        <begin position="28"/>
        <end position="422"/>
    </location>
</feature>
<evidence type="ECO:0000313" key="4">
    <source>
        <dbReference type="Ensembl" id="ENSTNIP00000018303.1"/>
    </source>
</evidence>
<dbReference type="STRING" id="99883.ENSTNIP00000018303"/>
<dbReference type="OrthoDB" id="8446208at2759"/>
<evidence type="ECO:0000313" key="5">
    <source>
        <dbReference type="Proteomes" id="UP000007303"/>
    </source>
</evidence>
<sequence>MTTKGKRESAAFLLAVILFVLSLFAQATECFRLTKTERRDERREAAADFQPGWILFGNVFVKRSSVDAQAGDGAHISPTSADDDANVQGDSPVCPLQTQVPPQMKPMDPSVLCGLDKMKFLLHGADVQHFAMDPGPAGPPVPLSHIPHTCGYNVHRQPPSLVMTAPYNDCFMIQEGAYYVLPMRWHDTQFSLWCPMHSVSQVTPPPTLSPPQLPQYFLPPWFYPPGVPPPAHKPYIPHGMHPQVPDQHPQVPQKPGWLPHTPQKPQEPHTTQKPHHPHHQEPQMPPGQEPQFPQWPQLPQQMVSFPKYPPWIPYPVTVPPAKEPLTMPSQQTASKTGSHQMFHPFYYPAPLSFYAPSLPWGGLVYPPVAEPPVKTKQPGFSYYPHIWNPLPPPQSKQPPPKVYPYYPPFGQLPIKAFQYPAA</sequence>
<dbReference type="KEGG" id="tng:GSTEN00028377G001"/>